<protein>
    <submittedName>
        <fullName evidence="9">Protein C2-DOMAIN ABA-RELATED 9</fullName>
    </submittedName>
</protein>
<dbReference type="Pfam" id="PF00641">
    <property type="entry name" value="Zn_ribbon_RanBP"/>
    <property type="match status" value="1"/>
</dbReference>
<dbReference type="PROSITE" id="PS50004">
    <property type="entry name" value="C2"/>
    <property type="match status" value="1"/>
</dbReference>
<dbReference type="PANTHER" id="PTHR10774">
    <property type="entry name" value="EXTENDED SYNAPTOTAGMIN-RELATED"/>
    <property type="match status" value="1"/>
</dbReference>
<dbReference type="EMBL" id="CAXAMM010014681">
    <property type="protein sequence ID" value="CAK9034442.1"/>
    <property type="molecule type" value="Genomic_DNA"/>
</dbReference>
<dbReference type="SMART" id="SM00547">
    <property type="entry name" value="ZnF_RBZ"/>
    <property type="match status" value="1"/>
</dbReference>
<feature type="domain" description="RanBP2-type" evidence="7">
    <location>
        <begin position="1"/>
        <end position="28"/>
    </location>
</feature>
<reference evidence="9 10" key="1">
    <citation type="submission" date="2024-02" db="EMBL/GenBank/DDBJ databases">
        <authorList>
            <person name="Chen Y."/>
            <person name="Shah S."/>
            <person name="Dougan E. K."/>
            <person name="Thang M."/>
            <person name="Chan C."/>
        </authorList>
    </citation>
    <scope>NUCLEOTIDE SEQUENCE [LARGE SCALE GENOMIC DNA]</scope>
</reference>
<evidence type="ECO:0000256" key="3">
    <source>
        <dbReference type="ARBA" id="ARBA00022833"/>
    </source>
</evidence>
<evidence type="ECO:0000256" key="5">
    <source>
        <dbReference type="SAM" id="MobiDB-lite"/>
    </source>
</evidence>
<dbReference type="Proteomes" id="UP001642464">
    <property type="component" value="Unassembled WGS sequence"/>
</dbReference>
<dbReference type="InterPro" id="IPR000008">
    <property type="entry name" value="C2_dom"/>
</dbReference>
<keyword evidence="2 4" id="KW-0863">Zinc-finger</keyword>
<dbReference type="EMBL" id="CAXAMM010014625">
    <property type="protein sequence ID" value="CAK9034257.1"/>
    <property type="molecule type" value="Genomic_DNA"/>
</dbReference>
<evidence type="ECO:0000313" key="8">
    <source>
        <dbReference type="EMBL" id="CAK9034257.1"/>
    </source>
</evidence>
<dbReference type="SUPFAM" id="SSF90209">
    <property type="entry name" value="Ran binding protein zinc finger-like"/>
    <property type="match status" value="1"/>
</dbReference>
<keyword evidence="3" id="KW-0862">Zinc</keyword>
<evidence type="ECO:0000256" key="2">
    <source>
        <dbReference type="ARBA" id="ARBA00022771"/>
    </source>
</evidence>
<dbReference type="CDD" id="cd00030">
    <property type="entry name" value="C2"/>
    <property type="match status" value="1"/>
</dbReference>
<evidence type="ECO:0000256" key="1">
    <source>
        <dbReference type="ARBA" id="ARBA00022723"/>
    </source>
</evidence>
<dbReference type="PROSITE" id="PS01358">
    <property type="entry name" value="ZF_RANBP2_1"/>
    <property type="match status" value="1"/>
</dbReference>
<evidence type="ECO:0000313" key="9">
    <source>
        <dbReference type="EMBL" id="CAK9034442.1"/>
    </source>
</evidence>
<evidence type="ECO:0000313" key="10">
    <source>
        <dbReference type="Proteomes" id="UP001642464"/>
    </source>
</evidence>
<dbReference type="Gene3D" id="2.60.40.150">
    <property type="entry name" value="C2 domain"/>
    <property type="match status" value="1"/>
</dbReference>
<name>A0ABP0L6N9_9DINO</name>
<dbReference type="PANTHER" id="PTHR10774:SF190">
    <property type="entry name" value="C2 CALCIUM_LIPID-BINDING ENDONUCLEASE_EXONUCLEASE_PHOSPHATASE-RELATED"/>
    <property type="match status" value="1"/>
</dbReference>
<feature type="domain" description="C2" evidence="6">
    <location>
        <begin position="185"/>
        <end position="300"/>
    </location>
</feature>
<dbReference type="SUPFAM" id="SSF49562">
    <property type="entry name" value="C2 domain (Calcium/lipid-binding domain, CaLB)"/>
    <property type="match status" value="1"/>
</dbReference>
<feature type="compositionally biased region" description="Polar residues" evidence="5">
    <location>
        <begin position="414"/>
        <end position="428"/>
    </location>
</feature>
<feature type="region of interest" description="Disordered" evidence="5">
    <location>
        <begin position="402"/>
        <end position="441"/>
    </location>
</feature>
<dbReference type="Gene3D" id="4.10.1060.10">
    <property type="entry name" value="Zinc finger, RanBP2-type"/>
    <property type="match status" value="1"/>
</dbReference>
<dbReference type="PROSITE" id="PS50199">
    <property type="entry name" value="ZF_RANBP2_2"/>
    <property type="match status" value="1"/>
</dbReference>
<organism evidence="9 10">
    <name type="scientific">Durusdinium trenchii</name>
    <dbReference type="NCBI Taxonomy" id="1381693"/>
    <lineage>
        <taxon>Eukaryota</taxon>
        <taxon>Sar</taxon>
        <taxon>Alveolata</taxon>
        <taxon>Dinophyceae</taxon>
        <taxon>Suessiales</taxon>
        <taxon>Symbiodiniaceae</taxon>
        <taxon>Durusdinium</taxon>
    </lineage>
</organism>
<gene>
    <name evidence="8" type="ORF">SCF082_LOCUS20797</name>
    <name evidence="9" type="ORF">SCF082_LOCUS20861</name>
</gene>
<dbReference type="InterPro" id="IPR036443">
    <property type="entry name" value="Znf_RanBP2_sf"/>
</dbReference>
<keyword evidence="10" id="KW-1185">Reference proteome</keyword>
<keyword evidence="1" id="KW-0479">Metal-binding</keyword>
<accession>A0ABP0L6N9</accession>
<sequence length="441" mass="48198">MEWECEKCTLRNEPDALKCTLCEADRPEHFPSGGSLDTPQTPQTPGIFLPPTAGRGTAGSTLLPPQGTQNFGSGTLPPQGTLSPNAMADLMPSPPSRQRAPHSPEAEMPFGEGLQSYGQMSPADSSVGKKPKKAKKAKDSKALPDNTVKNELASQDLQQDLGRQVLPDFIQKEEHIPTYFPIGASPGPMQGSLTGSKVLLRILRAYDLRNTDLGILPSDASDPFAIARIGSKDVKTHVVENSLNPVWDSQLFAFQLAEDVDPVLKLEVFSSNHWHANDSLGQLDVPIRSLVPGEVHTVTSMLHEEVPREDGKRARIQIEVQLLCDDRYGPPRQQPFAKKPFQQFALTEKKKKENMVPDSSGLGPEAVARPAEQLKLAEVGEARRVNEYESLAMSSAYRIIQGRLHTTHDRKSSTKGSGKTIPSQNGGEISTERSAKQQPKR</sequence>
<feature type="compositionally biased region" description="Polar residues" evidence="5">
    <location>
        <begin position="66"/>
        <end position="84"/>
    </location>
</feature>
<proteinExistence type="predicted"/>
<dbReference type="InterPro" id="IPR035892">
    <property type="entry name" value="C2_domain_sf"/>
</dbReference>
<dbReference type="SMART" id="SM00239">
    <property type="entry name" value="C2"/>
    <property type="match status" value="1"/>
</dbReference>
<dbReference type="InterPro" id="IPR001876">
    <property type="entry name" value="Znf_RanBP2"/>
</dbReference>
<dbReference type="Pfam" id="PF00168">
    <property type="entry name" value="C2"/>
    <property type="match status" value="1"/>
</dbReference>
<comment type="caution">
    <text evidence="9">The sequence shown here is derived from an EMBL/GenBank/DDBJ whole genome shotgun (WGS) entry which is preliminary data.</text>
</comment>
<dbReference type="InterPro" id="IPR045050">
    <property type="entry name" value="Synaptotagmin_plant"/>
</dbReference>
<evidence type="ECO:0000259" key="7">
    <source>
        <dbReference type="PROSITE" id="PS50199"/>
    </source>
</evidence>
<feature type="region of interest" description="Disordered" evidence="5">
    <location>
        <begin position="29"/>
        <end position="147"/>
    </location>
</feature>
<evidence type="ECO:0000256" key="4">
    <source>
        <dbReference type="PROSITE-ProRule" id="PRU00322"/>
    </source>
</evidence>
<feature type="compositionally biased region" description="Polar residues" evidence="5">
    <location>
        <begin position="35"/>
        <end position="44"/>
    </location>
</feature>
<evidence type="ECO:0000259" key="6">
    <source>
        <dbReference type="PROSITE" id="PS50004"/>
    </source>
</evidence>